<accession>A0A6C0AD90</accession>
<protein>
    <submittedName>
        <fullName evidence="1">Uncharacterized protein</fullName>
    </submittedName>
</protein>
<organism evidence="1">
    <name type="scientific">viral metagenome</name>
    <dbReference type="NCBI Taxonomy" id="1070528"/>
    <lineage>
        <taxon>unclassified sequences</taxon>
        <taxon>metagenomes</taxon>
        <taxon>organismal metagenomes</taxon>
    </lineage>
</organism>
<dbReference type="EMBL" id="MN740593">
    <property type="protein sequence ID" value="QHS77717.1"/>
    <property type="molecule type" value="Genomic_DNA"/>
</dbReference>
<reference evidence="1" key="1">
    <citation type="journal article" date="2020" name="Nature">
        <title>Giant virus diversity and host interactions through global metagenomics.</title>
        <authorList>
            <person name="Schulz F."/>
            <person name="Roux S."/>
            <person name="Paez-Espino D."/>
            <person name="Jungbluth S."/>
            <person name="Walsh D.A."/>
            <person name="Denef V.J."/>
            <person name="McMahon K.D."/>
            <person name="Konstantinidis K.T."/>
            <person name="Eloe-Fadrosh E.A."/>
            <person name="Kyrpides N.C."/>
            <person name="Woyke T."/>
        </authorList>
    </citation>
    <scope>NUCLEOTIDE SEQUENCE</scope>
    <source>
        <strain evidence="1">GVMAG-S-1021933-23</strain>
    </source>
</reference>
<proteinExistence type="predicted"/>
<evidence type="ECO:0000313" key="1">
    <source>
        <dbReference type="EMBL" id="QHS77717.1"/>
    </source>
</evidence>
<sequence>MSVKYYKDIVFFDEIFLQRNQYENSSDIFNRRVQEIERQKIIIDMFEELLEILKELEKNEGHILYNETVELVHKYYSKIEKISHIIFSLWHRGMLYCPENSSKYILVKKECENYLCPFKENVIIDVGSGKYFGNEYY</sequence>
<name>A0A6C0AD90_9ZZZZ</name>
<dbReference type="AlphaFoldDB" id="A0A6C0AD90"/>